<dbReference type="SUPFAM" id="SSF52058">
    <property type="entry name" value="L domain-like"/>
    <property type="match status" value="1"/>
</dbReference>
<gene>
    <name evidence="4" type="ORF">DL546_001613</name>
</gene>
<proteinExistence type="predicted"/>
<dbReference type="STRING" id="177199.A0A420XWX1"/>
<evidence type="ECO:0000256" key="1">
    <source>
        <dbReference type="ARBA" id="ARBA00022614"/>
    </source>
</evidence>
<keyword evidence="2" id="KW-0677">Repeat</keyword>
<dbReference type="InterPro" id="IPR032675">
    <property type="entry name" value="LRR_dom_sf"/>
</dbReference>
<dbReference type="AlphaFoldDB" id="A0A420XWX1"/>
<dbReference type="InterPro" id="IPR050216">
    <property type="entry name" value="LRR_domain-containing"/>
</dbReference>
<dbReference type="InterPro" id="IPR003591">
    <property type="entry name" value="Leu-rich_rpt_typical-subtyp"/>
</dbReference>
<feature type="region of interest" description="Disordered" evidence="3">
    <location>
        <begin position="98"/>
        <end position="152"/>
    </location>
</feature>
<feature type="compositionally biased region" description="Polar residues" evidence="3">
    <location>
        <begin position="371"/>
        <end position="383"/>
    </location>
</feature>
<dbReference type="GO" id="GO:0005737">
    <property type="term" value="C:cytoplasm"/>
    <property type="evidence" value="ECO:0007669"/>
    <property type="project" value="TreeGrafter"/>
</dbReference>
<keyword evidence="1" id="KW-0433">Leucine-rich repeat</keyword>
<dbReference type="Proteomes" id="UP000275385">
    <property type="component" value="Unassembled WGS sequence"/>
</dbReference>
<accession>A0A420XWX1</accession>
<dbReference type="PANTHER" id="PTHR48051">
    <property type="match status" value="1"/>
</dbReference>
<keyword evidence="5" id="KW-1185">Reference proteome</keyword>
<evidence type="ECO:0000313" key="4">
    <source>
        <dbReference type="EMBL" id="RKU40136.1"/>
    </source>
</evidence>
<sequence length="529" mass="58642">MDDNEEPTLPLMPKLPASFGTVNGRKRAFQLDTTFTEPVYSSDLGVFSSDDDPGLDNYAHGRHKRRYQGAWYDHIHAPAPTAEKVSDQVTPRKAICNDVLSTPNGQSSVPPSSGSTWTTWSQTSPPSSQKTTSLPAWAQMSPSSSQRATLPRPANISKQAARVQDVIQQIDDCIDTGMDTIDLTDQNLDDDCIIPLTFEKLSKLRLVPHVELDLNHPVSEKYLHKDSKIKLLLSNNALTRLPGTLFSVENLTTLSLRGNDLTELPPALGRCRNLKELNIAYNKLTHLPFEVIEMIPNTTIYLYGNKLYEVERRSEEEWAKQWHARFSGEEVGKSDPARVWYLGRGPVQLTDTGGRICSSYTLPASGGAGNRMQTTSEQIPPSTTRHRGQHQQSTKSSPALATRVPSLAEICARSMVVASQSEPYVDVPAGDALDLVSRTCSAVSQSLYQGGQWCAICKTPFVTARAQWIEFYIRLDFSESSAGVVVPRSLSNWQTVGEYLLPSLRKGCSWKCVPYGREPEPWSIIPPRP</sequence>
<dbReference type="SMART" id="SM00369">
    <property type="entry name" value="LRR_TYP"/>
    <property type="match status" value="2"/>
</dbReference>
<dbReference type="OrthoDB" id="1517790at2759"/>
<dbReference type="PROSITE" id="PS51450">
    <property type="entry name" value="LRR"/>
    <property type="match status" value="1"/>
</dbReference>
<feature type="region of interest" description="Disordered" evidence="3">
    <location>
        <begin position="365"/>
        <end position="401"/>
    </location>
</feature>
<dbReference type="EMBL" id="QVQW01000119">
    <property type="protein sequence ID" value="RKU40136.1"/>
    <property type="molecule type" value="Genomic_DNA"/>
</dbReference>
<feature type="compositionally biased region" description="Low complexity" evidence="3">
    <location>
        <begin position="106"/>
        <end position="133"/>
    </location>
</feature>
<evidence type="ECO:0000256" key="3">
    <source>
        <dbReference type="SAM" id="MobiDB-lite"/>
    </source>
</evidence>
<organism evidence="4 5">
    <name type="scientific">Coniochaeta pulveracea</name>
    <dbReference type="NCBI Taxonomy" id="177199"/>
    <lineage>
        <taxon>Eukaryota</taxon>
        <taxon>Fungi</taxon>
        <taxon>Dikarya</taxon>
        <taxon>Ascomycota</taxon>
        <taxon>Pezizomycotina</taxon>
        <taxon>Sordariomycetes</taxon>
        <taxon>Sordariomycetidae</taxon>
        <taxon>Coniochaetales</taxon>
        <taxon>Coniochaetaceae</taxon>
        <taxon>Coniochaeta</taxon>
    </lineage>
</organism>
<feature type="compositionally biased region" description="Polar residues" evidence="3">
    <location>
        <begin position="390"/>
        <end position="399"/>
    </location>
</feature>
<reference evidence="4 5" key="1">
    <citation type="submission" date="2018-08" db="EMBL/GenBank/DDBJ databases">
        <title>Draft genome of the lignicolous fungus Coniochaeta pulveracea.</title>
        <authorList>
            <person name="Borstlap C.J."/>
            <person name="De Witt R.N."/>
            <person name="Botha A."/>
            <person name="Volschenk H."/>
        </authorList>
    </citation>
    <scope>NUCLEOTIDE SEQUENCE [LARGE SCALE GENOMIC DNA]</scope>
    <source>
        <strain evidence="4 5">CAB683</strain>
    </source>
</reference>
<dbReference type="InterPro" id="IPR001611">
    <property type="entry name" value="Leu-rich_rpt"/>
</dbReference>
<protein>
    <submittedName>
        <fullName evidence="4">Uncharacterized protein</fullName>
    </submittedName>
</protein>
<name>A0A420XWX1_9PEZI</name>
<dbReference type="PANTHER" id="PTHR48051:SF1">
    <property type="entry name" value="RAS SUPPRESSOR PROTEIN 1"/>
    <property type="match status" value="1"/>
</dbReference>
<evidence type="ECO:0000256" key="2">
    <source>
        <dbReference type="ARBA" id="ARBA00022737"/>
    </source>
</evidence>
<evidence type="ECO:0000313" key="5">
    <source>
        <dbReference type="Proteomes" id="UP000275385"/>
    </source>
</evidence>
<comment type="caution">
    <text evidence="4">The sequence shown here is derived from an EMBL/GenBank/DDBJ whole genome shotgun (WGS) entry which is preliminary data.</text>
</comment>
<dbReference type="Gene3D" id="3.80.10.10">
    <property type="entry name" value="Ribonuclease Inhibitor"/>
    <property type="match status" value="1"/>
</dbReference>
<dbReference type="Pfam" id="PF13855">
    <property type="entry name" value="LRR_8"/>
    <property type="match status" value="1"/>
</dbReference>